<organism evidence="4 5">
    <name type="scientific">Acidithiobacillus marinus</name>
    <dbReference type="NCBI Taxonomy" id="187490"/>
    <lineage>
        <taxon>Bacteria</taxon>
        <taxon>Pseudomonadati</taxon>
        <taxon>Pseudomonadota</taxon>
        <taxon>Acidithiobacillia</taxon>
        <taxon>Acidithiobacillales</taxon>
        <taxon>Acidithiobacillaceae</taxon>
        <taxon>Acidithiobacillus</taxon>
    </lineage>
</organism>
<dbReference type="PROSITE" id="PS50110">
    <property type="entry name" value="RESPONSE_REGULATORY"/>
    <property type="match status" value="1"/>
</dbReference>
<dbReference type="Gene3D" id="3.30.70.270">
    <property type="match status" value="1"/>
</dbReference>
<feature type="domain" description="HDOD" evidence="3">
    <location>
        <begin position="15"/>
        <end position="208"/>
    </location>
</feature>
<reference evidence="4 5" key="1">
    <citation type="submission" date="2017-03" db="EMBL/GenBank/DDBJ databases">
        <title>Draft genime sequence of the acidophilic sulfur-oxidizing bacterium Acidithiobacillus sp. SH, isolated from seawater.</title>
        <authorList>
            <person name="Sharmin S."/>
            <person name="Tokuhisa M."/>
            <person name="Kanao T."/>
            <person name="Kamimura K."/>
        </authorList>
    </citation>
    <scope>NUCLEOTIDE SEQUENCE [LARGE SCALE GENOMIC DNA]</scope>
    <source>
        <strain evidence="4 5">SH</strain>
    </source>
</reference>
<dbReference type="OrthoDB" id="9813903at2"/>
<evidence type="ECO:0008006" key="6">
    <source>
        <dbReference type="Google" id="ProtNLM"/>
    </source>
</evidence>
<feature type="modified residue" description="4-aspartylphosphate" evidence="1">
    <location>
        <position position="366"/>
    </location>
</feature>
<comment type="caution">
    <text evidence="4">The sequence shown here is derived from an EMBL/GenBank/DDBJ whole genome shotgun (WGS) entry which is preliminary data.</text>
</comment>
<keyword evidence="1" id="KW-0597">Phosphoprotein</keyword>
<dbReference type="Pfam" id="PF08668">
    <property type="entry name" value="HDOD"/>
    <property type="match status" value="1"/>
</dbReference>
<dbReference type="PANTHER" id="PTHR33525">
    <property type="match status" value="1"/>
</dbReference>
<evidence type="ECO:0000259" key="3">
    <source>
        <dbReference type="PROSITE" id="PS51833"/>
    </source>
</evidence>
<dbReference type="InterPro" id="IPR052340">
    <property type="entry name" value="RNase_Y/CdgJ"/>
</dbReference>
<evidence type="ECO:0000256" key="1">
    <source>
        <dbReference type="PROSITE-ProRule" id="PRU00169"/>
    </source>
</evidence>
<dbReference type="Pfam" id="PF00072">
    <property type="entry name" value="Response_reg"/>
    <property type="match status" value="1"/>
</dbReference>
<name>A0A2I1DMS8_9PROT</name>
<dbReference type="InterPro" id="IPR013976">
    <property type="entry name" value="HDOD"/>
</dbReference>
<dbReference type="Pfam" id="PF00990">
    <property type="entry name" value="GGDEF"/>
    <property type="match status" value="1"/>
</dbReference>
<dbReference type="EMBL" id="MXAV01000022">
    <property type="protein sequence ID" value="PKY11180.1"/>
    <property type="molecule type" value="Genomic_DNA"/>
</dbReference>
<dbReference type="PROSITE" id="PS51833">
    <property type="entry name" value="HDOD"/>
    <property type="match status" value="1"/>
</dbReference>
<dbReference type="GO" id="GO:0000160">
    <property type="term" value="P:phosphorelay signal transduction system"/>
    <property type="evidence" value="ECO:0007669"/>
    <property type="project" value="InterPro"/>
</dbReference>
<sequence>MHMDAFVPLLDKGRCPSPSRSTLALMELLQNENAGLDEAGKLIRLDPILTAKIIKLANSPFYRPIRPIIDLDEALMRIGLQVVVRMALGLTLISSAHASIPGFDWHAYWSKSLLRAIAMQALAKTIGNWPAGEVFTFGLLSEIGSLMMVCSEPEKSAAFNASALSYSQQYSLDKEFFGFSRHALTATLMRQWHFPETMILAIENHPTTVQKNIERLDNQDTDRLEILADILETGRSISEWAITSSDRSLEHLQEKIRSWWINTPSLSTMLDQILTEWAEVADIFELSQNIPGQEKLESVRNALLNLRIHHDSPNHNTLLLVDDQASDRALLQRTLEPAGYHTLQASSADEAFTLIYKNAPRIILLDWVMPEINGLDLCRRLRREFGHRLYIVILTAHYNQSYAVEALEAGANDYLSKPIDRNTLLAKLAVAQQIVAFIATLESNCEQLIHQNNSLQSMAMKDALTGLANRRGADEFLQQYWPNTFHHQNILSCIMIDIDQ</sequence>
<gene>
    <name evidence="4" type="ORF">B1757_05725</name>
</gene>
<dbReference type="InterPro" id="IPR043128">
    <property type="entry name" value="Rev_trsase/Diguanyl_cyclase"/>
</dbReference>
<keyword evidence="5" id="KW-1185">Reference proteome</keyword>
<dbReference type="InterPro" id="IPR001789">
    <property type="entry name" value="Sig_transdc_resp-reg_receiver"/>
</dbReference>
<evidence type="ECO:0000259" key="2">
    <source>
        <dbReference type="PROSITE" id="PS50110"/>
    </source>
</evidence>
<feature type="domain" description="Response regulatory" evidence="2">
    <location>
        <begin position="317"/>
        <end position="432"/>
    </location>
</feature>
<dbReference type="AlphaFoldDB" id="A0A2I1DMS8"/>
<dbReference type="InterPro" id="IPR000160">
    <property type="entry name" value="GGDEF_dom"/>
</dbReference>
<accession>A0A2I1DMS8</accession>
<feature type="non-terminal residue" evidence="4">
    <location>
        <position position="500"/>
    </location>
</feature>
<dbReference type="Proteomes" id="UP000234329">
    <property type="component" value="Unassembled WGS sequence"/>
</dbReference>
<evidence type="ECO:0000313" key="5">
    <source>
        <dbReference type="Proteomes" id="UP000234329"/>
    </source>
</evidence>
<dbReference type="SUPFAM" id="SSF109604">
    <property type="entry name" value="HD-domain/PDEase-like"/>
    <property type="match status" value="1"/>
</dbReference>
<dbReference type="CDD" id="cd17574">
    <property type="entry name" value="REC_OmpR"/>
    <property type="match status" value="1"/>
</dbReference>
<dbReference type="Gene3D" id="3.40.50.2300">
    <property type="match status" value="1"/>
</dbReference>
<dbReference type="SMART" id="SM00448">
    <property type="entry name" value="REC"/>
    <property type="match status" value="1"/>
</dbReference>
<dbReference type="InParanoid" id="A0A2I1DMS8"/>
<dbReference type="InterPro" id="IPR011006">
    <property type="entry name" value="CheY-like_superfamily"/>
</dbReference>
<dbReference type="SUPFAM" id="SSF52172">
    <property type="entry name" value="CheY-like"/>
    <property type="match status" value="1"/>
</dbReference>
<dbReference type="PANTHER" id="PTHR33525:SF4">
    <property type="entry name" value="CYCLIC DI-GMP PHOSPHODIESTERASE CDGJ"/>
    <property type="match status" value="1"/>
</dbReference>
<evidence type="ECO:0000313" key="4">
    <source>
        <dbReference type="EMBL" id="PKY11180.1"/>
    </source>
</evidence>
<dbReference type="Gene3D" id="1.10.3210.10">
    <property type="entry name" value="Hypothetical protein af1432"/>
    <property type="match status" value="1"/>
</dbReference>
<proteinExistence type="predicted"/>
<protein>
    <recommendedName>
        <fullName evidence="6">Response regulator</fullName>
    </recommendedName>
</protein>